<comment type="caution">
    <text evidence="1">The sequence shown here is derived from an EMBL/GenBank/DDBJ whole genome shotgun (WGS) entry which is preliminary data.</text>
</comment>
<organism evidence="1 2">
    <name type="scientific">Rhododendron molle</name>
    <name type="common">Chinese azalea</name>
    <name type="synonym">Azalea mollis</name>
    <dbReference type="NCBI Taxonomy" id="49168"/>
    <lineage>
        <taxon>Eukaryota</taxon>
        <taxon>Viridiplantae</taxon>
        <taxon>Streptophyta</taxon>
        <taxon>Embryophyta</taxon>
        <taxon>Tracheophyta</taxon>
        <taxon>Spermatophyta</taxon>
        <taxon>Magnoliopsida</taxon>
        <taxon>eudicotyledons</taxon>
        <taxon>Gunneridae</taxon>
        <taxon>Pentapetalae</taxon>
        <taxon>asterids</taxon>
        <taxon>Ericales</taxon>
        <taxon>Ericaceae</taxon>
        <taxon>Ericoideae</taxon>
        <taxon>Rhodoreae</taxon>
        <taxon>Rhododendron</taxon>
    </lineage>
</organism>
<reference evidence="1" key="1">
    <citation type="submission" date="2022-02" db="EMBL/GenBank/DDBJ databases">
        <title>Plant Genome Project.</title>
        <authorList>
            <person name="Zhang R.-G."/>
        </authorList>
    </citation>
    <scope>NUCLEOTIDE SEQUENCE</scope>
    <source>
        <strain evidence="1">AT1</strain>
    </source>
</reference>
<evidence type="ECO:0000313" key="2">
    <source>
        <dbReference type="Proteomes" id="UP001062846"/>
    </source>
</evidence>
<keyword evidence="2" id="KW-1185">Reference proteome</keyword>
<dbReference type="EMBL" id="CM046391">
    <property type="protein sequence ID" value="KAI8557920.1"/>
    <property type="molecule type" value="Genomic_DNA"/>
</dbReference>
<proteinExistence type="predicted"/>
<accession>A0ACC0NXJ1</accession>
<protein>
    <submittedName>
        <fullName evidence="1">Uncharacterized protein</fullName>
    </submittedName>
</protein>
<sequence length="417" mass="48774">MYNRPDPRFNPMVLQPYVEQPRMDGQFLINYTLHKKREQLPGYEIPQVSEIFDGTAMFANAAVNPTEITVFRFLDSSMARYAYDGQNYRESAVSLTEAACHVAKLRFICFTPSFVDVGFEKLPKFDIYKWQNEVQWKTVYIFNGKNEVVGLDRDVQQIMKKILKGLQGLHGVNWCHGNLLHGYWFNTDHNLNAEVRFINFGGADDLAAGIKKDMKDFKDLLDWVIEANSPYTCNPMAQVHFWPPTDVHGFGEHVTKLIHEMDFETLRRKAYFIYNHPVFNNAVENYTLLQKIYSIKIQKRNKFDKEVTLIEFSNWHKRVQYGSYFWNDLKQNLQLYQGKPTYLLDFHINAVKHHKANNLGEETEDDDPKVICEELQYLFPGFVGVLYTEYAAFNTTNVQPWMESNDQLLESGIYAIN</sequence>
<dbReference type="Proteomes" id="UP001062846">
    <property type="component" value="Chromosome 4"/>
</dbReference>
<gene>
    <name evidence="1" type="ORF">RHMOL_Rhmol04G0048200</name>
</gene>
<name>A0ACC0NXJ1_RHOML</name>
<evidence type="ECO:0000313" key="1">
    <source>
        <dbReference type="EMBL" id="KAI8557920.1"/>
    </source>
</evidence>